<dbReference type="InterPro" id="IPR000477">
    <property type="entry name" value="RT_dom"/>
</dbReference>
<dbReference type="SUPFAM" id="SSF56219">
    <property type="entry name" value="DNase I-like"/>
    <property type="match status" value="1"/>
</dbReference>
<proteinExistence type="predicted"/>
<dbReference type="Gene3D" id="3.60.10.10">
    <property type="entry name" value="Endonuclease/exonuclease/phosphatase"/>
    <property type="match status" value="1"/>
</dbReference>
<evidence type="ECO:0000256" key="1">
    <source>
        <dbReference type="SAM" id="SignalP"/>
    </source>
</evidence>
<accession>A0A8C2IH14</accession>
<feature type="signal peptide" evidence="1">
    <location>
        <begin position="1"/>
        <end position="16"/>
    </location>
</feature>
<dbReference type="SUPFAM" id="SSF56672">
    <property type="entry name" value="DNA/RNA polymerases"/>
    <property type="match status" value="1"/>
</dbReference>
<dbReference type="Pfam" id="PF00078">
    <property type="entry name" value="RVT_1"/>
    <property type="match status" value="1"/>
</dbReference>
<reference evidence="3" key="1">
    <citation type="submission" date="2025-08" db="UniProtKB">
        <authorList>
            <consortium name="Ensembl"/>
        </authorList>
    </citation>
    <scope>IDENTIFICATION</scope>
</reference>
<sequence length="1056" mass="120687">MCGLIILIMLILQWNARSLIANGQDFKQFIGTREEKPEVVCVQETWLKPNLDFVLSGYIAIRQDRREGGGGGCVTFVKQGIPYRVISLGNEQEYVGIEVWGGKSKLSIINYYNPCKKLELNKLIDIGGQDENSANSTLWGCGKTDSNGLVLEELLEEREFVCLNNGNTTRIDIRTGKESVLDLTFVSNNLATICDWRVYKDGTIGSDHYPVICKINISIVEKIDGRGGNWVFGKADWEKFQVESEKYLSQVDNYIDIELLSNEVKQGILLAATDTIPRSKGIKRRKSVPWWNDNCKTAVKNRNKAFKLLKRTHNFQHMIQYKQAQAVVRRTIRQAKRIYWREFCSLIGSTTQIGEVWGMIKKMSGDVREWNYPVLSDGDKDAVTNKDKAEMLVDTFVSIHSSNNLSVEGKKGRESTKSKNMEALKKKEVSEDLNTPFNMGEVERVLAKTRQTAPGKDEISYIMLKHLSTKSKEKLIMLFNKIWEEGRIPESWKEAVIIPIRKPGKDASKPSNYRPIALTSHICKLMERMVNERLMYFLEKKGLITEFQSGFRRGRGTMDAVLCLEDDVRKAQINKESVVAVFFDVEKAYDMLWREGLMIKLHKMGVRGKVFNWILDFLKGRSIQVKIGTDISNKHKVENGTPQGSVISPTLFSVMINDIFNVSNGMNRSLFADDGALWKRGKNVEYVVKKIQEGIHQVEMWGMEWGFKFSAEKSKVMVFSGKKNKDIELKLYRNNLERVESFRFLGVWFDSRITWRSHIKQVEDKCKKVINIMRCLTGVEWGADFKSLKYIYISLIRSRLDYGSQAFGSAAKSVLARLDHIQAQALRLCLGAMRTSPVCSLQVEAGEMPLSLRRKQLIVNYWISLRGQIDSHPTKRVLQDNWERGKGNKFSFGWTGDDAARDLGVYGKEFCKTVVWPSIPMWKYDTPKVDLEVLQSKIVNNQVDLVSEFYRHVNQKYVNFKQVFTDGSKDPITGVTGAAIVIPSQKSEMSKRTSDHLSVYAVEMFAILMALEWIEYTKSNRTLICSDSVSVLQSLKTGMAKNHQEVFYDIILCLPI</sequence>
<dbReference type="InterPro" id="IPR043502">
    <property type="entry name" value="DNA/RNA_pol_sf"/>
</dbReference>
<dbReference type="InterPro" id="IPR012337">
    <property type="entry name" value="RNaseH-like_sf"/>
</dbReference>
<evidence type="ECO:0000313" key="3">
    <source>
        <dbReference type="Ensembl" id="ENSCCRP00020079924.1"/>
    </source>
</evidence>
<dbReference type="Ensembl" id="ENSCCRT00020087585.1">
    <property type="protein sequence ID" value="ENSCCRP00020079924.1"/>
    <property type="gene ID" value="ENSCCRG00020037111.1"/>
</dbReference>
<dbReference type="Pfam" id="PF14529">
    <property type="entry name" value="Exo_endo_phos_2"/>
    <property type="match status" value="1"/>
</dbReference>
<evidence type="ECO:0000259" key="2">
    <source>
        <dbReference type="PROSITE" id="PS50878"/>
    </source>
</evidence>
<dbReference type="Gene3D" id="3.30.420.10">
    <property type="entry name" value="Ribonuclease H-like superfamily/Ribonuclease H"/>
    <property type="match status" value="1"/>
</dbReference>
<feature type="domain" description="Reverse transcriptase" evidence="2">
    <location>
        <begin position="481"/>
        <end position="749"/>
    </location>
</feature>
<dbReference type="GO" id="GO:0003824">
    <property type="term" value="F:catalytic activity"/>
    <property type="evidence" value="ECO:0007669"/>
    <property type="project" value="InterPro"/>
</dbReference>
<dbReference type="PANTHER" id="PTHR36688:SF2">
    <property type="entry name" value="ENDONUCLEASE_EXONUCLEASE_PHOSPHATASE DOMAIN-CONTAINING PROTEIN"/>
    <property type="match status" value="1"/>
</dbReference>
<dbReference type="CDD" id="cd01650">
    <property type="entry name" value="RT_nLTR_like"/>
    <property type="match status" value="1"/>
</dbReference>
<name>A0A8C2IH14_CYPCA</name>
<evidence type="ECO:0000313" key="4">
    <source>
        <dbReference type="Proteomes" id="UP000694701"/>
    </source>
</evidence>
<feature type="chain" id="PRO_5034018471" description="Reverse transcriptase domain-containing protein" evidence="1">
    <location>
        <begin position="17"/>
        <end position="1056"/>
    </location>
</feature>
<dbReference type="AlphaFoldDB" id="A0A8C2IH14"/>
<organism evidence="3 4">
    <name type="scientific">Cyprinus carpio</name>
    <name type="common">Common carp</name>
    <dbReference type="NCBI Taxonomy" id="7962"/>
    <lineage>
        <taxon>Eukaryota</taxon>
        <taxon>Metazoa</taxon>
        <taxon>Chordata</taxon>
        <taxon>Craniata</taxon>
        <taxon>Vertebrata</taxon>
        <taxon>Euteleostomi</taxon>
        <taxon>Actinopterygii</taxon>
        <taxon>Neopterygii</taxon>
        <taxon>Teleostei</taxon>
        <taxon>Ostariophysi</taxon>
        <taxon>Cypriniformes</taxon>
        <taxon>Cyprinidae</taxon>
        <taxon>Cyprininae</taxon>
        <taxon>Cyprinus</taxon>
    </lineage>
</organism>
<dbReference type="Proteomes" id="UP000694701">
    <property type="component" value="Unplaced"/>
</dbReference>
<keyword evidence="1" id="KW-0732">Signal</keyword>
<dbReference type="InterPro" id="IPR005135">
    <property type="entry name" value="Endo/exonuclease/phosphatase"/>
</dbReference>
<dbReference type="PROSITE" id="PS50878">
    <property type="entry name" value="RT_POL"/>
    <property type="match status" value="1"/>
</dbReference>
<dbReference type="CDD" id="cd09276">
    <property type="entry name" value="Rnase_HI_RT_non_LTR"/>
    <property type="match status" value="1"/>
</dbReference>
<protein>
    <recommendedName>
        <fullName evidence="2">Reverse transcriptase domain-containing protein</fullName>
    </recommendedName>
</protein>
<dbReference type="SUPFAM" id="SSF53098">
    <property type="entry name" value="Ribonuclease H-like"/>
    <property type="match status" value="1"/>
</dbReference>
<dbReference type="GO" id="GO:0003676">
    <property type="term" value="F:nucleic acid binding"/>
    <property type="evidence" value="ECO:0007669"/>
    <property type="project" value="InterPro"/>
</dbReference>
<dbReference type="PANTHER" id="PTHR36688">
    <property type="entry name" value="ENDO/EXONUCLEASE/PHOSPHATASE DOMAIN-CONTAINING PROTEIN"/>
    <property type="match status" value="1"/>
</dbReference>
<dbReference type="InterPro" id="IPR052560">
    <property type="entry name" value="RdDP_mobile_element"/>
</dbReference>
<dbReference type="InterPro" id="IPR036691">
    <property type="entry name" value="Endo/exonu/phosph_ase_sf"/>
</dbReference>
<dbReference type="InterPro" id="IPR036397">
    <property type="entry name" value="RNaseH_sf"/>
</dbReference>
<dbReference type="GO" id="GO:0006259">
    <property type="term" value="P:DNA metabolic process"/>
    <property type="evidence" value="ECO:0007669"/>
    <property type="project" value="UniProtKB-ARBA"/>
</dbReference>